<sequence>MFTNNNIEIGIDLGSTNILVHQKGKGIIFNEPSVVAINTNTKQIEAIGIEAKNMIGKTPEHLEVIYPIKNGVISDYNRTAQILTFLMKKTKFKKSFTFKKLHATITAPTNSTPVERRAIVDALKSCGAKTVQIIENTIAAAIGAGLPVDEPIANMIVDIGGGTTEVAIISYGGVVACHSLKIGGEQLDDDIVQYIRKKYNLLIGTQTAELLKMEAGYATENHEEITTSARGRDLVTGLPKTIPISSKEIHEAMKESLEQMITIIRTTLEECPPELSGDIVDYGIILTGGGALLNGIQQLLNEKINLPVHIAPSPLEAVVIGAGKAIGMKNNNKKVKAAN</sequence>
<accession>A0A8J8GE15</accession>
<keyword evidence="8" id="KW-1185">Reference proteome</keyword>
<dbReference type="PANTHER" id="PTHR42749:SF1">
    <property type="entry name" value="CELL SHAPE-DETERMINING PROTEIN MREB"/>
    <property type="match status" value="1"/>
</dbReference>
<comment type="subcellular location">
    <subcellularLocation>
        <location evidence="6">Cytoplasm</location>
    </subcellularLocation>
    <text evidence="6">Membrane-associated.</text>
</comment>
<feature type="binding site" evidence="6">
    <location>
        <begin position="209"/>
        <end position="212"/>
    </location>
    <ligand>
        <name>ATP</name>
        <dbReference type="ChEBI" id="CHEBI:30616"/>
    </ligand>
</feature>
<dbReference type="Gene3D" id="3.30.420.40">
    <property type="match status" value="3"/>
</dbReference>
<evidence type="ECO:0000256" key="6">
    <source>
        <dbReference type="HAMAP-Rule" id="MF_02207"/>
    </source>
</evidence>
<gene>
    <name evidence="6" type="primary">mreB</name>
    <name evidence="7" type="ORF">HR057_09310</name>
</gene>
<evidence type="ECO:0000256" key="5">
    <source>
        <dbReference type="ARBA" id="ARBA00023458"/>
    </source>
</evidence>
<dbReference type="NCBIfam" id="NF010539">
    <property type="entry name" value="PRK13927.1"/>
    <property type="match status" value="1"/>
</dbReference>
<feature type="binding site" evidence="6">
    <location>
        <begin position="289"/>
        <end position="292"/>
    </location>
    <ligand>
        <name>ATP</name>
        <dbReference type="ChEBI" id="CHEBI:30616"/>
    </ligand>
</feature>
<proteinExistence type="inferred from homology"/>
<reference evidence="7" key="1">
    <citation type="submission" date="2020-06" db="EMBL/GenBank/DDBJ databases">
        <title>A novel thermopfilic bacterium from Erzurum, Turkey.</title>
        <authorList>
            <person name="Adiguzel A."/>
            <person name="Ay H."/>
            <person name="Baltaci M.O."/>
        </authorList>
    </citation>
    <scope>NUCLEOTIDE SEQUENCE</scope>
    <source>
        <strain evidence="7">P2</strain>
    </source>
</reference>
<dbReference type="CDD" id="cd10225">
    <property type="entry name" value="ASKHA_NBD_MreB-like"/>
    <property type="match status" value="1"/>
</dbReference>
<comment type="subunit">
    <text evidence="6">Forms polymers.</text>
</comment>
<dbReference type="RefSeq" id="WP_173731153.1">
    <property type="nucleotide sequence ID" value="NZ_JABTTE010000011.1"/>
</dbReference>
<dbReference type="AlphaFoldDB" id="A0A8J8GE15"/>
<dbReference type="EMBL" id="JABTTE010000011">
    <property type="protein sequence ID" value="NSL51947.1"/>
    <property type="molecule type" value="Genomic_DNA"/>
</dbReference>
<dbReference type="InterPro" id="IPR004753">
    <property type="entry name" value="MreB"/>
</dbReference>
<evidence type="ECO:0000313" key="7">
    <source>
        <dbReference type="EMBL" id="NSL51947.1"/>
    </source>
</evidence>
<feature type="binding site" evidence="6">
    <location>
        <begin position="161"/>
        <end position="163"/>
    </location>
    <ligand>
        <name>ATP</name>
        <dbReference type="ChEBI" id="CHEBI:30616"/>
    </ligand>
</feature>
<dbReference type="InterPro" id="IPR043129">
    <property type="entry name" value="ATPase_NBD"/>
</dbReference>
<dbReference type="GO" id="GO:0008360">
    <property type="term" value="P:regulation of cell shape"/>
    <property type="evidence" value="ECO:0007669"/>
    <property type="project" value="UniProtKB-UniRule"/>
</dbReference>
<organism evidence="7 8">
    <name type="scientific">Calidifontibacillus erzurumensis</name>
    <dbReference type="NCBI Taxonomy" id="2741433"/>
    <lineage>
        <taxon>Bacteria</taxon>
        <taxon>Bacillati</taxon>
        <taxon>Bacillota</taxon>
        <taxon>Bacilli</taxon>
        <taxon>Bacillales</taxon>
        <taxon>Bacillaceae</taxon>
        <taxon>Calidifontibacillus/Schinkia group</taxon>
        <taxon>Calidifontibacillus</taxon>
    </lineage>
</organism>
<dbReference type="GO" id="GO:0005737">
    <property type="term" value="C:cytoplasm"/>
    <property type="evidence" value="ECO:0007669"/>
    <property type="project" value="UniProtKB-SubCell"/>
</dbReference>
<dbReference type="GO" id="GO:0000902">
    <property type="term" value="P:cell morphogenesis"/>
    <property type="evidence" value="ECO:0007669"/>
    <property type="project" value="InterPro"/>
</dbReference>
<evidence type="ECO:0000256" key="3">
    <source>
        <dbReference type="ARBA" id="ARBA00022840"/>
    </source>
</evidence>
<comment type="similarity">
    <text evidence="5 6">Belongs to the FtsA/MreB family.</text>
</comment>
<dbReference type="PANTHER" id="PTHR42749">
    <property type="entry name" value="CELL SHAPE-DETERMINING PROTEIN MREB"/>
    <property type="match status" value="1"/>
</dbReference>
<dbReference type="SUPFAM" id="SSF53067">
    <property type="entry name" value="Actin-like ATPase domain"/>
    <property type="match status" value="2"/>
</dbReference>
<keyword evidence="3 6" id="KW-0067">ATP-binding</keyword>
<evidence type="ECO:0000256" key="2">
    <source>
        <dbReference type="ARBA" id="ARBA00022741"/>
    </source>
</evidence>
<evidence type="ECO:0000256" key="1">
    <source>
        <dbReference type="ARBA" id="ARBA00022490"/>
    </source>
</evidence>
<comment type="caution">
    <text evidence="6">Lacks conserved residue(s) required for the propagation of feature annotation.</text>
</comment>
<keyword evidence="1 6" id="KW-0963">Cytoplasm</keyword>
<keyword evidence="2 6" id="KW-0547">Nucleotide-binding</keyword>
<name>A0A8J8GE15_9BACI</name>
<evidence type="ECO:0000313" key="8">
    <source>
        <dbReference type="Proteomes" id="UP000625804"/>
    </source>
</evidence>
<evidence type="ECO:0000256" key="4">
    <source>
        <dbReference type="ARBA" id="ARBA00022960"/>
    </source>
</evidence>
<keyword evidence="4 6" id="KW-0133">Cell shape</keyword>
<dbReference type="Pfam" id="PF06723">
    <property type="entry name" value="MreB_Mbl"/>
    <property type="match status" value="1"/>
</dbReference>
<protein>
    <recommendedName>
        <fullName evidence="6">Cell shape-determining protein MreB</fullName>
    </recommendedName>
</protein>
<dbReference type="Proteomes" id="UP000625804">
    <property type="component" value="Unassembled WGS sequence"/>
</dbReference>
<comment type="caution">
    <text evidence="7">The sequence shown here is derived from an EMBL/GenBank/DDBJ whole genome shotgun (WGS) entry which is preliminary data.</text>
</comment>
<dbReference type="NCBIfam" id="TIGR00904">
    <property type="entry name" value="mreB"/>
    <property type="match status" value="1"/>
</dbReference>
<dbReference type="InterPro" id="IPR056546">
    <property type="entry name" value="MreB_MamK-like"/>
</dbReference>
<dbReference type="HAMAP" id="MF_02207">
    <property type="entry name" value="MreB"/>
    <property type="match status" value="1"/>
</dbReference>
<dbReference type="PRINTS" id="PR01652">
    <property type="entry name" value="SHAPEPROTEIN"/>
</dbReference>
<comment type="function">
    <text evidence="6">Forms membrane-associated dynamic filaments that are essential for cell shape determination. Acts by regulating cell wall synthesis and cell elongation, and thus cell shape. A feedback loop between cell geometry and MreB localization may maintain elongated cell shape by targeting cell wall growth to regions of negative cell wall curvature.</text>
</comment>
<dbReference type="GO" id="GO:0005524">
    <property type="term" value="F:ATP binding"/>
    <property type="evidence" value="ECO:0007669"/>
    <property type="project" value="UniProtKB-KW"/>
</dbReference>